<gene>
    <name evidence="1" type="ORF">I4F81_000859</name>
</gene>
<accession>A0ACC3BKL5</accession>
<comment type="caution">
    <text evidence="1">The sequence shown here is derived from an EMBL/GenBank/DDBJ whole genome shotgun (WGS) entry which is preliminary data.</text>
</comment>
<keyword evidence="2" id="KW-1185">Reference proteome</keyword>
<organism evidence="1 2">
    <name type="scientific">Pyropia yezoensis</name>
    <name type="common">Susabi-nori</name>
    <name type="synonym">Porphyra yezoensis</name>
    <dbReference type="NCBI Taxonomy" id="2788"/>
    <lineage>
        <taxon>Eukaryota</taxon>
        <taxon>Rhodophyta</taxon>
        <taxon>Bangiophyceae</taxon>
        <taxon>Bangiales</taxon>
        <taxon>Bangiaceae</taxon>
        <taxon>Pyropia</taxon>
    </lineage>
</organism>
<evidence type="ECO:0000313" key="1">
    <source>
        <dbReference type="EMBL" id="KAK1858249.1"/>
    </source>
</evidence>
<sequence>MQWPVTGACATLEDVRARSAAFGAARGRGPAYTPRNLMLALVGEVGELAECFQWKGDGGPSGPPAVAATGGSASASPGGTDGASDGVTDAAAAAVALPPAGGGSRLGPDWSTEEITHLGEELSDVLMYTIKLADACGVDLPAVEGCDVWLQLAATDDRSYRAAAAPMGAPSIAPAPSRTSPPQPPVGFRCVHIRTREQWPRSERPPRQQHARGRLVSGTQT</sequence>
<reference evidence="1" key="1">
    <citation type="submission" date="2019-11" db="EMBL/GenBank/DDBJ databases">
        <title>Nori genome reveals adaptations in red seaweeds to the harsh intertidal environment.</title>
        <authorList>
            <person name="Wang D."/>
            <person name="Mao Y."/>
        </authorList>
    </citation>
    <scope>NUCLEOTIDE SEQUENCE</scope>
    <source>
        <tissue evidence="1">Gametophyte</tissue>
    </source>
</reference>
<dbReference type="Proteomes" id="UP000798662">
    <property type="component" value="Chromosome 1"/>
</dbReference>
<name>A0ACC3BKL5_PYRYE</name>
<evidence type="ECO:0000313" key="2">
    <source>
        <dbReference type="Proteomes" id="UP000798662"/>
    </source>
</evidence>
<protein>
    <submittedName>
        <fullName evidence="1">Uncharacterized protein</fullName>
    </submittedName>
</protein>
<proteinExistence type="predicted"/>
<dbReference type="EMBL" id="CM020618">
    <property type="protein sequence ID" value="KAK1858249.1"/>
    <property type="molecule type" value="Genomic_DNA"/>
</dbReference>